<evidence type="ECO:0000256" key="6">
    <source>
        <dbReference type="ARBA" id="ARBA00022840"/>
    </source>
</evidence>
<evidence type="ECO:0000256" key="3">
    <source>
        <dbReference type="ARBA" id="ARBA00021315"/>
    </source>
</evidence>
<comment type="function">
    <text evidence="1 9">May be involved in recombinational repair of damaged DNA.</text>
</comment>
<keyword evidence="13" id="KW-1185">Reference proteome</keyword>
<dbReference type="OrthoDB" id="9806954at2"/>
<evidence type="ECO:0000256" key="1">
    <source>
        <dbReference type="ARBA" id="ARBA00003618"/>
    </source>
</evidence>
<dbReference type="AlphaFoldDB" id="A0A511MWC9"/>
<evidence type="ECO:0000313" key="13">
    <source>
        <dbReference type="Proteomes" id="UP000321306"/>
    </source>
</evidence>
<comment type="similarity">
    <text evidence="2 9">Belongs to the RecN family.</text>
</comment>
<organism evidence="12 13">
    <name type="scientific">Deinococcus cellulosilyticus (strain DSM 18568 / NBRC 106333 / KACC 11606 / 5516J-15)</name>
    <dbReference type="NCBI Taxonomy" id="1223518"/>
    <lineage>
        <taxon>Bacteria</taxon>
        <taxon>Thermotogati</taxon>
        <taxon>Deinococcota</taxon>
        <taxon>Deinococci</taxon>
        <taxon>Deinococcales</taxon>
        <taxon>Deinococcaceae</taxon>
        <taxon>Deinococcus</taxon>
    </lineage>
</organism>
<dbReference type="GO" id="GO:0005524">
    <property type="term" value="F:ATP binding"/>
    <property type="evidence" value="ECO:0007669"/>
    <property type="project" value="UniProtKB-KW"/>
</dbReference>
<gene>
    <name evidence="12" type="primary">recN</name>
    <name evidence="12" type="ORF">DC3_05140</name>
</gene>
<evidence type="ECO:0000256" key="2">
    <source>
        <dbReference type="ARBA" id="ARBA00009441"/>
    </source>
</evidence>
<evidence type="ECO:0000256" key="4">
    <source>
        <dbReference type="ARBA" id="ARBA00022741"/>
    </source>
</evidence>
<keyword evidence="4" id="KW-0547">Nucleotide-binding</keyword>
<dbReference type="Gene3D" id="3.40.50.300">
    <property type="entry name" value="P-loop containing nucleotide triphosphate hydrolases"/>
    <property type="match status" value="2"/>
</dbReference>
<dbReference type="GO" id="GO:0009432">
    <property type="term" value="P:SOS response"/>
    <property type="evidence" value="ECO:0007669"/>
    <property type="project" value="TreeGrafter"/>
</dbReference>
<evidence type="ECO:0000313" key="12">
    <source>
        <dbReference type="EMBL" id="GEM44879.1"/>
    </source>
</evidence>
<dbReference type="InterPro" id="IPR004604">
    <property type="entry name" value="DNA_recomb/repair_RecN"/>
</dbReference>
<dbReference type="GO" id="GO:0006310">
    <property type="term" value="P:DNA recombination"/>
    <property type="evidence" value="ECO:0007669"/>
    <property type="project" value="InterPro"/>
</dbReference>
<dbReference type="PANTHER" id="PTHR11059:SF0">
    <property type="entry name" value="DNA REPAIR PROTEIN RECN"/>
    <property type="match status" value="1"/>
</dbReference>
<name>A0A511MWC9_DEIC1</name>
<sequence>MINNLEVRNLAIADALDLELSEGLNVFSGETGAGKSLIVDALELLLGARGSADLVRTGEDSLLVTAWWKDQSASRRVSTAGRSTARIEGEVVTVKELAEFTSPRVTVHGQHAAQELLGIKKHHAYLDRALSAQVVEGFKSAYQAYMAAQSRLNALKQSELERNRQLDLLSYQLQEIDEVKFNVGEDLLVQEEVTLLSNMEQIANGASTAAEILSSSEQNALDAIRAAMKSLQGPSRYSEDAKNLLAELREALSTLTAISQELVSLSENSVPDEERLHRLEERLGKLHRLQSKYGPSLQDVLHYREQISLELETLESQNADLSSLESEIETLRAVVQKRAEELSQARLSAAPTLSVRLEAVVQALGMPNARLMFEISPSDLGPNGLEDVVLLFSANMGEQLKEIGAIASGGELSRVMLAISTVLGSETPTVVFDEVDAGIGGETAMKVGEQLSRLARNKQVLVVTHLPQIAAFATQHFKVEKATSAEGRTVSRVTRLNDQARLFELARMLSGSTSSVAVQHAMELLDSARALPLDV</sequence>
<keyword evidence="5 9" id="KW-0227">DNA damage</keyword>
<dbReference type="PANTHER" id="PTHR11059">
    <property type="entry name" value="DNA REPAIR PROTEIN RECN"/>
    <property type="match status" value="1"/>
</dbReference>
<accession>A0A511MWC9</accession>
<evidence type="ECO:0000256" key="7">
    <source>
        <dbReference type="ARBA" id="ARBA00023204"/>
    </source>
</evidence>
<comment type="caution">
    <text evidence="12">The sequence shown here is derived from an EMBL/GenBank/DDBJ whole genome shotgun (WGS) entry which is preliminary data.</text>
</comment>
<keyword evidence="6" id="KW-0067">ATP-binding</keyword>
<keyword evidence="7 9" id="KW-0234">DNA repair</keyword>
<dbReference type="InterPro" id="IPR027417">
    <property type="entry name" value="P-loop_NTPase"/>
</dbReference>
<dbReference type="Pfam" id="PF02463">
    <property type="entry name" value="SMC_N"/>
    <property type="match status" value="1"/>
</dbReference>
<dbReference type="CDD" id="cd03241">
    <property type="entry name" value="ABC_RecN"/>
    <property type="match status" value="1"/>
</dbReference>
<evidence type="ECO:0000259" key="11">
    <source>
        <dbReference type="Pfam" id="PF02463"/>
    </source>
</evidence>
<dbReference type="EMBL" id="BJXB01000002">
    <property type="protein sequence ID" value="GEM44879.1"/>
    <property type="molecule type" value="Genomic_DNA"/>
</dbReference>
<evidence type="ECO:0000256" key="10">
    <source>
        <dbReference type="SAM" id="Coils"/>
    </source>
</evidence>
<protein>
    <recommendedName>
        <fullName evidence="3 9">DNA repair protein RecN</fullName>
    </recommendedName>
    <alternativeName>
        <fullName evidence="8 9">Recombination protein N</fullName>
    </alternativeName>
</protein>
<dbReference type="RefSeq" id="WP_146882025.1">
    <property type="nucleotide sequence ID" value="NZ_BJXB01000002.1"/>
</dbReference>
<feature type="coiled-coil region" evidence="10">
    <location>
        <begin position="304"/>
        <end position="341"/>
    </location>
</feature>
<proteinExistence type="inferred from homology"/>
<dbReference type="GO" id="GO:0006281">
    <property type="term" value="P:DNA repair"/>
    <property type="evidence" value="ECO:0007669"/>
    <property type="project" value="UniProtKB-KW"/>
</dbReference>
<feature type="domain" description="RecF/RecN/SMC N-terminal" evidence="11">
    <location>
        <begin position="2"/>
        <end position="482"/>
    </location>
</feature>
<evidence type="ECO:0000256" key="5">
    <source>
        <dbReference type="ARBA" id="ARBA00022763"/>
    </source>
</evidence>
<dbReference type="Proteomes" id="UP000321306">
    <property type="component" value="Unassembled WGS sequence"/>
</dbReference>
<evidence type="ECO:0000256" key="9">
    <source>
        <dbReference type="PIRNR" id="PIRNR003128"/>
    </source>
</evidence>
<dbReference type="InterPro" id="IPR003395">
    <property type="entry name" value="RecF/RecN/SMC_N"/>
</dbReference>
<evidence type="ECO:0000256" key="8">
    <source>
        <dbReference type="ARBA" id="ARBA00033408"/>
    </source>
</evidence>
<keyword evidence="10" id="KW-0175">Coiled coil</keyword>
<dbReference type="SUPFAM" id="SSF52540">
    <property type="entry name" value="P-loop containing nucleoside triphosphate hydrolases"/>
    <property type="match status" value="1"/>
</dbReference>
<dbReference type="PIRSF" id="PIRSF003128">
    <property type="entry name" value="RecN"/>
    <property type="match status" value="1"/>
</dbReference>
<reference evidence="12 13" key="1">
    <citation type="submission" date="2019-07" db="EMBL/GenBank/DDBJ databases">
        <title>Whole genome shotgun sequence of Deinococcus cellulosilyticus NBRC 106333.</title>
        <authorList>
            <person name="Hosoyama A."/>
            <person name="Uohara A."/>
            <person name="Ohji S."/>
            <person name="Ichikawa N."/>
        </authorList>
    </citation>
    <scope>NUCLEOTIDE SEQUENCE [LARGE SCALE GENOMIC DNA]</scope>
    <source>
        <strain evidence="12 13">NBRC 106333</strain>
    </source>
</reference>
<dbReference type="GO" id="GO:0043590">
    <property type="term" value="C:bacterial nucleoid"/>
    <property type="evidence" value="ECO:0007669"/>
    <property type="project" value="TreeGrafter"/>
</dbReference>